<comment type="caution">
    <text evidence="3">The sequence shown here is derived from an EMBL/GenBank/DDBJ whole genome shotgun (WGS) entry which is preliminary data.</text>
</comment>
<evidence type="ECO:0000313" key="3">
    <source>
        <dbReference type="EMBL" id="MDY0396188.1"/>
    </source>
</evidence>
<evidence type="ECO:0000256" key="1">
    <source>
        <dbReference type="ARBA" id="ARBA00006096"/>
    </source>
</evidence>
<evidence type="ECO:0000256" key="2">
    <source>
        <dbReference type="ARBA" id="ARBA00022801"/>
    </source>
</evidence>
<evidence type="ECO:0000313" key="4">
    <source>
        <dbReference type="Proteomes" id="UP001281447"/>
    </source>
</evidence>
<proteinExistence type="inferred from homology"/>
<protein>
    <submittedName>
        <fullName evidence="3">D-alanyl-D-alanine carboxypeptidase</fullName>
        <ecNumber evidence="3">3.4.16.4</ecNumber>
    </submittedName>
</protein>
<dbReference type="EC" id="3.4.16.4" evidence="3"/>
<reference evidence="3 4" key="1">
    <citation type="submission" date="2023-10" db="EMBL/GenBank/DDBJ databases">
        <title>Virgibacillus halophilus 5B73C genome.</title>
        <authorList>
            <person name="Miliotis G."/>
            <person name="Sengupta P."/>
            <person name="Hameed A."/>
            <person name="Chuvochina M."/>
            <person name="Mcdonagh F."/>
            <person name="Simpson A.C."/>
            <person name="Singh N.K."/>
            <person name="Rekha P.D."/>
            <person name="Raman K."/>
            <person name="Hugenholtz P."/>
            <person name="Venkateswaran K."/>
        </authorList>
    </citation>
    <scope>NUCLEOTIDE SEQUENCE [LARGE SCALE GENOMIC DNA]</scope>
    <source>
        <strain evidence="3 4">5B73C</strain>
    </source>
</reference>
<dbReference type="PANTHER" id="PTHR30023:SF0">
    <property type="entry name" value="PENICILLIN-SENSITIVE CARBOXYPEPTIDASE A"/>
    <property type="match status" value="1"/>
</dbReference>
<keyword evidence="3" id="KW-0121">Carboxypeptidase</keyword>
<keyword evidence="3" id="KW-0645">Protease</keyword>
<dbReference type="PANTHER" id="PTHR30023">
    <property type="entry name" value="D-ALANYL-D-ALANINE CARBOXYPEPTIDASE"/>
    <property type="match status" value="1"/>
</dbReference>
<name>A0ABU5CA35_9BACI</name>
<comment type="similarity">
    <text evidence="1">Belongs to the peptidase S13 family.</text>
</comment>
<keyword evidence="4" id="KW-1185">Reference proteome</keyword>
<keyword evidence="2 3" id="KW-0378">Hydrolase</keyword>
<dbReference type="Pfam" id="PF02113">
    <property type="entry name" value="Peptidase_S13"/>
    <property type="match status" value="1"/>
</dbReference>
<organism evidence="3 4">
    <name type="scientific">Tigheibacillus halophilus</name>
    <dbReference type="NCBI Taxonomy" id="361280"/>
    <lineage>
        <taxon>Bacteria</taxon>
        <taxon>Bacillati</taxon>
        <taxon>Bacillota</taxon>
        <taxon>Bacilli</taxon>
        <taxon>Bacillales</taxon>
        <taxon>Bacillaceae</taxon>
        <taxon>Tigheibacillus</taxon>
    </lineage>
</organism>
<sequence length="76" mass="8553">MLEKKERMAGGTLRERLTGRNVAAKTGTIFGVSTLSGYMRPKSGKRLIFSIMLNNLLDEEDGPDIEDKMIDILDYM</sequence>
<dbReference type="SUPFAM" id="SSF56601">
    <property type="entry name" value="beta-lactamase/transpeptidase-like"/>
    <property type="match status" value="1"/>
</dbReference>
<dbReference type="InterPro" id="IPR012338">
    <property type="entry name" value="Beta-lactam/transpept-like"/>
</dbReference>
<dbReference type="GO" id="GO:0009002">
    <property type="term" value="F:serine-type D-Ala-D-Ala carboxypeptidase activity"/>
    <property type="evidence" value="ECO:0007669"/>
    <property type="project" value="UniProtKB-EC"/>
</dbReference>
<gene>
    <name evidence="3" type="ORF">RWE15_19810</name>
</gene>
<accession>A0ABU5CA35</accession>
<dbReference type="Gene3D" id="3.40.710.10">
    <property type="entry name" value="DD-peptidase/beta-lactamase superfamily"/>
    <property type="match status" value="1"/>
</dbReference>
<dbReference type="InterPro" id="IPR000667">
    <property type="entry name" value="Peptidase_S13"/>
</dbReference>
<dbReference type="EMBL" id="JAWDIP010000004">
    <property type="protein sequence ID" value="MDY0396188.1"/>
    <property type="molecule type" value="Genomic_DNA"/>
</dbReference>
<dbReference type="Proteomes" id="UP001281447">
    <property type="component" value="Unassembled WGS sequence"/>
</dbReference>